<evidence type="ECO:0000313" key="2">
    <source>
        <dbReference type="Proteomes" id="UP000265566"/>
    </source>
</evidence>
<dbReference type="Gramene" id="rna48952">
    <property type="protein sequence ID" value="RHN42505.1"/>
    <property type="gene ID" value="gene48952"/>
</dbReference>
<dbReference type="PANTHER" id="PTHR35988:SF2">
    <property type="entry name" value="15-CIS-ZETA-CAROTENE ISOMERASE, CHLOROPLASTIC"/>
    <property type="match status" value="1"/>
</dbReference>
<dbReference type="AlphaFoldDB" id="A0A396GUM6"/>
<sequence length="67" mass="7435">MFLVLISAGVHSGLASFRDTCEKLIGDRAYRVRFAGTSLPLYTFFLISCRKTLLSSMTCAHIHSLIP</sequence>
<reference evidence="2" key="1">
    <citation type="journal article" date="2018" name="Nat. Plants">
        <title>Whole-genome landscape of Medicago truncatula symbiotic genes.</title>
        <authorList>
            <person name="Pecrix Y."/>
            <person name="Staton S.E."/>
            <person name="Sallet E."/>
            <person name="Lelandais-Briere C."/>
            <person name="Moreau S."/>
            <person name="Carrere S."/>
            <person name="Blein T."/>
            <person name="Jardinaud M.F."/>
            <person name="Latrasse D."/>
            <person name="Zouine M."/>
            <person name="Zahm M."/>
            <person name="Kreplak J."/>
            <person name="Mayjonade B."/>
            <person name="Satge C."/>
            <person name="Perez M."/>
            <person name="Cauet S."/>
            <person name="Marande W."/>
            <person name="Chantry-Darmon C."/>
            <person name="Lopez-Roques C."/>
            <person name="Bouchez O."/>
            <person name="Berard A."/>
            <person name="Debelle F."/>
            <person name="Munos S."/>
            <person name="Bendahmane A."/>
            <person name="Berges H."/>
            <person name="Niebel A."/>
            <person name="Buitink J."/>
            <person name="Frugier F."/>
            <person name="Benhamed M."/>
            <person name="Crespi M."/>
            <person name="Gouzy J."/>
            <person name="Gamas P."/>
        </authorList>
    </citation>
    <scope>NUCLEOTIDE SEQUENCE [LARGE SCALE GENOMIC DNA]</scope>
    <source>
        <strain evidence="2">cv. Jemalong A17</strain>
    </source>
</reference>
<dbReference type="EC" id="5.2.1.12" evidence="1"/>
<dbReference type="EMBL" id="PSQE01000008">
    <property type="protein sequence ID" value="RHN42505.1"/>
    <property type="molecule type" value="Genomic_DNA"/>
</dbReference>
<gene>
    <name evidence="1" type="ORF">MtrunA17_Chr8g0377601</name>
</gene>
<dbReference type="Proteomes" id="UP000265566">
    <property type="component" value="Chromosome 8"/>
</dbReference>
<keyword evidence="1" id="KW-0413">Isomerase</keyword>
<comment type="caution">
    <text evidence="1">The sequence shown here is derived from an EMBL/GenBank/DDBJ whole genome shotgun (WGS) entry which is preliminary data.</text>
</comment>
<dbReference type="GO" id="GO:0090471">
    <property type="term" value="F:9,15,9'-tri-cis-zeta-carotene isomerase activity"/>
    <property type="evidence" value="ECO:0007669"/>
    <property type="project" value="UniProtKB-EC"/>
</dbReference>
<protein>
    <submittedName>
        <fullName evidence="1">Putative zeta-carotene isomerase</fullName>
        <ecNumber evidence="1">5.2.1.12</ecNumber>
    </submittedName>
</protein>
<name>A0A396GUM6_MEDTR</name>
<proteinExistence type="predicted"/>
<organism evidence="1 2">
    <name type="scientific">Medicago truncatula</name>
    <name type="common">Barrel medic</name>
    <name type="synonym">Medicago tribuloides</name>
    <dbReference type="NCBI Taxonomy" id="3880"/>
    <lineage>
        <taxon>Eukaryota</taxon>
        <taxon>Viridiplantae</taxon>
        <taxon>Streptophyta</taxon>
        <taxon>Embryophyta</taxon>
        <taxon>Tracheophyta</taxon>
        <taxon>Spermatophyta</taxon>
        <taxon>Magnoliopsida</taxon>
        <taxon>eudicotyledons</taxon>
        <taxon>Gunneridae</taxon>
        <taxon>Pentapetalae</taxon>
        <taxon>rosids</taxon>
        <taxon>fabids</taxon>
        <taxon>Fabales</taxon>
        <taxon>Fabaceae</taxon>
        <taxon>Papilionoideae</taxon>
        <taxon>50 kb inversion clade</taxon>
        <taxon>NPAAA clade</taxon>
        <taxon>Hologalegina</taxon>
        <taxon>IRL clade</taxon>
        <taxon>Trifolieae</taxon>
        <taxon>Medicago</taxon>
    </lineage>
</organism>
<dbReference type="PANTHER" id="PTHR35988">
    <property type="entry name" value="15-CIS-ZETA-CAROTENE ISOMERASE, CHLOROPLASTIC"/>
    <property type="match status" value="1"/>
</dbReference>
<accession>A0A396GUM6</accession>
<evidence type="ECO:0000313" key="1">
    <source>
        <dbReference type="EMBL" id="RHN42505.1"/>
    </source>
</evidence>